<dbReference type="RefSeq" id="WP_020277210.1">
    <property type="nucleotide sequence ID" value="NZ_KE354471.1"/>
</dbReference>
<protein>
    <recommendedName>
        <fullName evidence="5">Glycosyltransferase 2-like domain-containing protein</fullName>
    </recommendedName>
</protein>
<evidence type="ECO:0000256" key="3">
    <source>
        <dbReference type="ARBA" id="ARBA00022676"/>
    </source>
</evidence>
<dbReference type="PATRIC" id="fig|1283301.3.peg.8324"/>
<dbReference type="EMBL" id="AOPY01001692">
    <property type="protein sequence ID" value="EPJ34551.1"/>
    <property type="molecule type" value="Genomic_DNA"/>
</dbReference>
<evidence type="ECO:0000259" key="5">
    <source>
        <dbReference type="Pfam" id="PF00535"/>
    </source>
</evidence>
<dbReference type="HOGENOM" id="CLU_025996_24_2_11"/>
<name>S4MDS6_9ACTN</name>
<dbReference type="OrthoDB" id="4120491at2"/>
<evidence type="ECO:0000256" key="1">
    <source>
        <dbReference type="ARBA" id="ARBA00004776"/>
    </source>
</evidence>
<comment type="pathway">
    <text evidence="1">Cell wall biogenesis; cell wall polysaccharide biosynthesis.</text>
</comment>
<dbReference type="PANTHER" id="PTHR43179:SF12">
    <property type="entry name" value="GALACTOFURANOSYLTRANSFERASE GLFT2"/>
    <property type="match status" value="1"/>
</dbReference>
<reference evidence="6 7" key="1">
    <citation type="submission" date="2013-02" db="EMBL/GenBank/DDBJ databases">
        <title>Draft Genome Sequence of Streptomyces afghaniensis, Which Produces Compounds of the Julimycin B-Complex.</title>
        <authorList>
            <person name="Gruening B.A."/>
            <person name="Praeg A."/>
            <person name="Erxleben A."/>
            <person name="Guenther S."/>
            <person name="Fiedler H.-P."/>
            <person name="Goodfellow M."/>
            <person name="Mueller M."/>
        </authorList>
    </citation>
    <scope>NUCLEOTIDE SEQUENCE [LARGE SCALE GENOMIC DNA]</scope>
    <source>
        <strain evidence="6 7">772</strain>
    </source>
</reference>
<dbReference type="CDD" id="cd00761">
    <property type="entry name" value="Glyco_tranf_GTA_type"/>
    <property type="match status" value="1"/>
</dbReference>
<evidence type="ECO:0000313" key="7">
    <source>
        <dbReference type="Proteomes" id="UP000015001"/>
    </source>
</evidence>
<accession>S4MDS6</accession>
<gene>
    <name evidence="6" type="ORF">STAFG_8389</name>
</gene>
<dbReference type="InterPro" id="IPR029044">
    <property type="entry name" value="Nucleotide-diphossugar_trans"/>
</dbReference>
<evidence type="ECO:0000256" key="4">
    <source>
        <dbReference type="ARBA" id="ARBA00022679"/>
    </source>
</evidence>
<dbReference type="PANTHER" id="PTHR43179">
    <property type="entry name" value="RHAMNOSYLTRANSFERASE WBBL"/>
    <property type="match status" value="1"/>
</dbReference>
<dbReference type="Proteomes" id="UP000015001">
    <property type="component" value="Unassembled WGS sequence"/>
</dbReference>
<feature type="domain" description="Glycosyltransferase 2-like" evidence="5">
    <location>
        <begin position="8"/>
        <end position="88"/>
    </location>
</feature>
<evidence type="ECO:0000313" key="6">
    <source>
        <dbReference type="EMBL" id="EPJ34551.1"/>
    </source>
</evidence>
<sequence>MEYSPEYVALCQEFTDRLTVVSVLSGDEWQITRARNMAMRQASGQVMVQLDADMALPPRFLENLYRKHFAYGQNVCVIGQMIGYDNNNSDVDDVDVRPFGHYREKLAELDAADEVRMDMRLQVDHVVPWAFAWTALIALPTALVVENDLYFDEDFRGYGVEDLEWAHRICATGTPIVMGRDVYGIHLPHKRSVAGNRATERLNYRRFVRKWPGPDAELAAAFGDFEANGLALDFRRELSAVAGDGRGFAVIRGQVNGESVLVIGAVLDSGQPLDGAVCGVRFDARPDPEVLPVAGLALPFADQSIDVCRVLPAVTRLSDRYLKLVLAEADRVARTVTGAAGPEPDPAV</sequence>
<proteinExistence type="inferred from homology"/>
<evidence type="ECO:0000256" key="2">
    <source>
        <dbReference type="ARBA" id="ARBA00006739"/>
    </source>
</evidence>
<keyword evidence="3" id="KW-0328">Glycosyltransferase</keyword>
<dbReference type="AlphaFoldDB" id="S4MDS6"/>
<dbReference type="Gene3D" id="3.90.550.10">
    <property type="entry name" value="Spore Coat Polysaccharide Biosynthesis Protein SpsA, Chain A"/>
    <property type="match status" value="1"/>
</dbReference>
<comment type="similarity">
    <text evidence="2">Belongs to the glycosyltransferase 2 family.</text>
</comment>
<keyword evidence="4" id="KW-0808">Transferase</keyword>
<dbReference type="InterPro" id="IPR001173">
    <property type="entry name" value="Glyco_trans_2-like"/>
</dbReference>
<dbReference type="Pfam" id="PF00535">
    <property type="entry name" value="Glycos_transf_2"/>
    <property type="match status" value="1"/>
</dbReference>
<keyword evidence="7" id="KW-1185">Reference proteome</keyword>
<dbReference type="SUPFAM" id="SSF53448">
    <property type="entry name" value="Nucleotide-diphospho-sugar transferases"/>
    <property type="match status" value="1"/>
</dbReference>
<dbReference type="GO" id="GO:0016757">
    <property type="term" value="F:glycosyltransferase activity"/>
    <property type="evidence" value="ECO:0007669"/>
    <property type="project" value="UniProtKB-KW"/>
</dbReference>
<comment type="caution">
    <text evidence="6">The sequence shown here is derived from an EMBL/GenBank/DDBJ whole genome shotgun (WGS) entry which is preliminary data.</text>
</comment>
<organism evidence="6 7">
    <name type="scientific">Streptomyces afghaniensis 772</name>
    <dbReference type="NCBI Taxonomy" id="1283301"/>
    <lineage>
        <taxon>Bacteria</taxon>
        <taxon>Bacillati</taxon>
        <taxon>Actinomycetota</taxon>
        <taxon>Actinomycetes</taxon>
        <taxon>Kitasatosporales</taxon>
        <taxon>Streptomycetaceae</taxon>
        <taxon>Streptomyces</taxon>
    </lineage>
</organism>